<evidence type="ECO:0000313" key="5">
    <source>
        <dbReference type="Proteomes" id="UP000586031"/>
    </source>
</evidence>
<dbReference type="PANTHER" id="PTHR43818">
    <property type="entry name" value="BCDNA.GH03377"/>
    <property type="match status" value="1"/>
</dbReference>
<dbReference type="Pfam" id="PF22725">
    <property type="entry name" value="GFO_IDH_MocA_C3"/>
    <property type="match status" value="1"/>
</dbReference>
<dbReference type="EMBL" id="DUHE01000154">
    <property type="protein sequence ID" value="HII84306.1"/>
    <property type="molecule type" value="Genomic_DNA"/>
</dbReference>
<dbReference type="Gene3D" id="3.40.50.720">
    <property type="entry name" value="NAD(P)-binding Rossmann-like Domain"/>
    <property type="match status" value="1"/>
</dbReference>
<dbReference type="AlphaFoldDB" id="A0A7J4TIP2"/>
<dbReference type="InterPro" id="IPR055170">
    <property type="entry name" value="GFO_IDH_MocA-like_dom"/>
</dbReference>
<dbReference type="Gene3D" id="3.30.360.10">
    <property type="entry name" value="Dihydrodipicolinate Reductase, domain 2"/>
    <property type="match status" value="1"/>
</dbReference>
<evidence type="ECO:0000259" key="2">
    <source>
        <dbReference type="Pfam" id="PF01408"/>
    </source>
</evidence>
<dbReference type="Proteomes" id="UP000586031">
    <property type="component" value="Unassembled WGS sequence"/>
</dbReference>
<dbReference type="GO" id="GO:0000166">
    <property type="term" value="F:nucleotide binding"/>
    <property type="evidence" value="ECO:0007669"/>
    <property type="project" value="InterPro"/>
</dbReference>
<feature type="domain" description="Gfo/Idh/MocA-like oxidoreductase N-terminal" evidence="2">
    <location>
        <begin position="4"/>
        <end position="123"/>
    </location>
</feature>
<dbReference type="SUPFAM" id="SSF51735">
    <property type="entry name" value="NAD(P)-binding Rossmann-fold domains"/>
    <property type="match status" value="1"/>
</dbReference>
<dbReference type="InterPro" id="IPR050463">
    <property type="entry name" value="Gfo/Idh/MocA_oxidrdct_glycsds"/>
</dbReference>
<proteinExistence type="predicted"/>
<sequence length="349" mass="39122">MENLKVGVVGCGLISQLRHIPAYKKMKGVEVQAVCDLNEDLARETALKFKIPKFYTETSKMFADEDLDIVDICVPPQIHAPIAVEAMESGSHVIMEKPMALKASDCEEMIKIAQEKDLKLSVVHNDLFHPPFIKAKELVEKGEIGEFRGMRIFLSTPKHDMLDLKDHWYHKLPGGVIGETGPHISYMSLEFLKNIKNVEVFAKSFLNYEWAPHDDFRIEIEADNGFSSVALTYTTNYWAATIDIIGSEAMLHIDLDAMQLVKHKLDELSYVPVAKQSIGHVGQRVGSTLSTTFNVLSGRQKIGTDIVVEQFAESILNGSPLPVTAEEGLEATRLMENIVRTYKDKYGLE</sequence>
<dbReference type="SUPFAM" id="SSF55347">
    <property type="entry name" value="Glyceraldehyde-3-phosphate dehydrogenase-like, C-terminal domain"/>
    <property type="match status" value="1"/>
</dbReference>
<evidence type="ECO:0000259" key="3">
    <source>
        <dbReference type="Pfam" id="PF22725"/>
    </source>
</evidence>
<protein>
    <submittedName>
        <fullName evidence="4">Gfo/Idh/MocA family oxidoreductase</fullName>
    </submittedName>
</protein>
<evidence type="ECO:0000313" key="4">
    <source>
        <dbReference type="EMBL" id="HII84306.1"/>
    </source>
</evidence>
<gene>
    <name evidence="4" type="ORF">HA271_05605</name>
</gene>
<evidence type="ECO:0000256" key="1">
    <source>
        <dbReference type="ARBA" id="ARBA00023002"/>
    </source>
</evidence>
<dbReference type="PANTHER" id="PTHR43818:SF11">
    <property type="entry name" value="BCDNA.GH03377"/>
    <property type="match status" value="1"/>
</dbReference>
<comment type="caution">
    <text evidence="4">The sequence shown here is derived from an EMBL/GenBank/DDBJ whole genome shotgun (WGS) entry which is preliminary data.</text>
</comment>
<reference evidence="5" key="1">
    <citation type="journal article" date="2020" name="bioRxiv">
        <title>A rank-normalized archaeal taxonomy based on genome phylogeny resolves widespread incomplete and uneven classifications.</title>
        <authorList>
            <person name="Rinke C."/>
            <person name="Chuvochina M."/>
            <person name="Mussig A.J."/>
            <person name="Chaumeil P.-A."/>
            <person name="Waite D.W."/>
            <person name="Whitman W.B."/>
            <person name="Parks D.H."/>
            <person name="Hugenholtz P."/>
        </authorList>
    </citation>
    <scope>NUCLEOTIDE SEQUENCE [LARGE SCALE GENOMIC DNA]</scope>
</reference>
<feature type="domain" description="GFO/IDH/MocA-like oxidoreductase" evidence="3">
    <location>
        <begin position="132"/>
        <end position="251"/>
    </location>
</feature>
<dbReference type="Pfam" id="PF01408">
    <property type="entry name" value="GFO_IDH_MocA"/>
    <property type="match status" value="1"/>
</dbReference>
<dbReference type="InterPro" id="IPR000683">
    <property type="entry name" value="Gfo/Idh/MocA-like_OxRdtase_N"/>
</dbReference>
<dbReference type="InterPro" id="IPR036291">
    <property type="entry name" value="NAD(P)-bd_dom_sf"/>
</dbReference>
<accession>A0A7J4TIP2</accession>
<keyword evidence="1" id="KW-0560">Oxidoreductase</keyword>
<name>A0A7J4TIP2_9EURY</name>
<organism evidence="4 5">
    <name type="scientific">Methanobacterium subterraneum</name>
    <dbReference type="NCBI Taxonomy" id="59277"/>
    <lineage>
        <taxon>Archaea</taxon>
        <taxon>Methanobacteriati</taxon>
        <taxon>Methanobacteriota</taxon>
        <taxon>Methanomada group</taxon>
        <taxon>Methanobacteria</taxon>
        <taxon>Methanobacteriales</taxon>
        <taxon>Methanobacteriaceae</taxon>
        <taxon>Methanobacterium</taxon>
    </lineage>
</organism>
<dbReference type="GO" id="GO:0016491">
    <property type="term" value="F:oxidoreductase activity"/>
    <property type="evidence" value="ECO:0007669"/>
    <property type="project" value="UniProtKB-KW"/>
</dbReference>